<dbReference type="Proteomes" id="UP000186868">
    <property type="component" value="Unassembled WGS sequence"/>
</dbReference>
<accession>A0A1U7HAW9</accession>
<keyword evidence="2" id="KW-1185">Reference proteome</keyword>
<evidence type="ECO:0000313" key="2">
    <source>
        <dbReference type="Proteomes" id="UP000186868"/>
    </source>
</evidence>
<protein>
    <submittedName>
        <fullName evidence="1">Uncharacterized protein</fullName>
    </submittedName>
</protein>
<comment type="caution">
    <text evidence="1">The sequence shown here is derived from an EMBL/GenBank/DDBJ whole genome shotgun (WGS) entry which is preliminary data.</text>
</comment>
<proteinExistence type="predicted"/>
<name>A0A1U7HAW9_9CYAN</name>
<organism evidence="1 2">
    <name type="scientific">Hydrococcus rivularis NIES-593</name>
    <dbReference type="NCBI Taxonomy" id="1921803"/>
    <lineage>
        <taxon>Bacteria</taxon>
        <taxon>Bacillati</taxon>
        <taxon>Cyanobacteriota</taxon>
        <taxon>Cyanophyceae</taxon>
        <taxon>Pleurocapsales</taxon>
        <taxon>Hydrococcaceae</taxon>
        <taxon>Hydrococcus</taxon>
    </lineage>
</organism>
<dbReference type="OrthoDB" id="489642at2"/>
<sequence length="95" mass="10599">MAIETIASYRFIPGKDSQITSYGSPEEQTVAIHNSSMASVSLTFTTENTSVLRQIIISLQQIYQTLINTKTEIIQGDTCIDSFTDLRGECDEKFI</sequence>
<dbReference type="EMBL" id="MRCB01000027">
    <property type="protein sequence ID" value="OKH20723.1"/>
    <property type="molecule type" value="Genomic_DNA"/>
</dbReference>
<reference evidence="1 2" key="1">
    <citation type="submission" date="2016-11" db="EMBL/GenBank/DDBJ databases">
        <title>Draft Genome Sequences of Nine Cyanobacterial Strains from Diverse Habitats.</title>
        <authorList>
            <person name="Zhu T."/>
            <person name="Hou S."/>
            <person name="Lu X."/>
            <person name="Hess W.R."/>
        </authorList>
    </citation>
    <scope>NUCLEOTIDE SEQUENCE [LARGE SCALE GENOMIC DNA]</scope>
    <source>
        <strain evidence="1 2">NIES-593</strain>
    </source>
</reference>
<evidence type="ECO:0000313" key="1">
    <source>
        <dbReference type="EMBL" id="OKH20723.1"/>
    </source>
</evidence>
<dbReference type="RefSeq" id="WP_073600880.1">
    <property type="nucleotide sequence ID" value="NZ_MRCB01000027.1"/>
</dbReference>
<dbReference type="AlphaFoldDB" id="A0A1U7HAW9"/>
<gene>
    <name evidence="1" type="ORF">NIES593_17875</name>
</gene>
<dbReference type="STRING" id="1921803.NIES593_17875"/>